<dbReference type="InterPro" id="IPR036812">
    <property type="entry name" value="NAD(P)_OxRdtase_dom_sf"/>
</dbReference>
<dbReference type="PANTHER" id="PTHR43364:SF4">
    <property type="entry name" value="NAD(P)-LINKED OXIDOREDUCTASE SUPERFAMILY PROTEIN"/>
    <property type="match status" value="1"/>
</dbReference>
<evidence type="ECO:0000313" key="3">
    <source>
        <dbReference type="EMBL" id="RZT90560.1"/>
    </source>
</evidence>
<dbReference type="CDD" id="cd19094">
    <property type="entry name" value="AKR_Tas-like"/>
    <property type="match status" value="1"/>
</dbReference>
<dbReference type="InterPro" id="IPR050523">
    <property type="entry name" value="AKR_Detox_Biosynth"/>
</dbReference>
<feature type="domain" description="NADP-dependent oxidoreductase" evidence="2">
    <location>
        <begin position="16"/>
        <end position="335"/>
    </location>
</feature>
<dbReference type="Gene3D" id="3.20.20.100">
    <property type="entry name" value="NADP-dependent oxidoreductase domain"/>
    <property type="match status" value="1"/>
</dbReference>
<gene>
    <name evidence="3" type="ORF">EV678_1378</name>
</gene>
<dbReference type="Proteomes" id="UP000292136">
    <property type="component" value="Unassembled WGS sequence"/>
</dbReference>
<sequence>MEYRALGRSELKVSAVCLGTMTFGQQNSEAEGHAQLDRAVAAGINFIDTAEMYPVPARAETYGATERIVGSWLKRQARDQVVIATKAAGPARRMEWIRGGPLAFDLANLRRALEDSLQRLQTDYVDLYQLHWPARNQPMFGQWQFEPEQERESTPLRETLEALAVLVQEGKIRQVGVSNEHPWGVMEFLRLAREHGLPAIASTQNAYNLINRLYDTGGLSEVCFRERVSLLAYSPLAFGHLSGKYLADAKAAGRITAFPGFGQRYEKVNVPPALAAYRELAARHGLSMTGLALAFCYNRPGVTSTIIGATSLAQLEENLEAWERRPGAEQWRAIQTDIDAVHQRYPNPAL</sequence>
<keyword evidence="1" id="KW-0560">Oxidoreductase</keyword>
<dbReference type="InterPro" id="IPR023210">
    <property type="entry name" value="NADP_OxRdtase_dom"/>
</dbReference>
<dbReference type="RefSeq" id="WP_130458957.1">
    <property type="nucleotide sequence ID" value="NZ_SHKM01000001.1"/>
</dbReference>
<dbReference type="EMBL" id="SHKM01000001">
    <property type="protein sequence ID" value="RZT90560.1"/>
    <property type="molecule type" value="Genomic_DNA"/>
</dbReference>
<comment type="caution">
    <text evidence="3">The sequence shown here is derived from an EMBL/GenBank/DDBJ whole genome shotgun (WGS) entry which is preliminary data.</text>
</comment>
<dbReference type="SUPFAM" id="SSF51430">
    <property type="entry name" value="NAD(P)-linked oxidoreductase"/>
    <property type="match status" value="1"/>
</dbReference>
<evidence type="ECO:0000259" key="2">
    <source>
        <dbReference type="Pfam" id="PF00248"/>
    </source>
</evidence>
<organism evidence="3 4">
    <name type="scientific">Azospira oryzae</name>
    <dbReference type="NCBI Taxonomy" id="146939"/>
    <lineage>
        <taxon>Bacteria</taxon>
        <taxon>Pseudomonadati</taxon>
        <taxon>Pseudomonadota</taxon>
        <taxon>Betaproteobacteria</taxon>
        <taxon>Rhodocyclales</taxon>
        <taxon>Rhodocyclaceae</taxon>
        <taxon>Azospira</taxon>
    </lineage>
</organism>
<name>A0ABY0ISJ2_9RHOO</name>
<evidence type="ECO:0000313" key="4">
    <source>
        <dbReference type="Proteomes" id="UP000292136"/>
    </source>
</evidence>
<reference evidence="3 4" key="1">
    <citation type="submission" date="2019-02" db="EMBL/GenBank/DDBJ databases">
        <title>Genomic Encyclopedia of Type Strains, Phase IV (KMG-IV): sequencing the most valuable type-strain genomes for metagenomic binning, comparative biology and taxonomic classification.</title>
        <authorList>
            <person name="Goeker M."/>
        </authorList>
    </citation>
    <scope>NUCLEOTIDE SEQUENCE [LARGE SCALE GENOMIC DNA]</scope>
    <source>
        <strain evidence="3 4">DSM 21223</strain>
    </source>
</reference>
<evidence type="ECO:0000256" key="1">
    <source>
        <dbReference type="ARBA" id="ARBA00023002"/>
    </source>
</evidence>
<dbReference type="PANTHER" id="PTHR43364">
    <property type="entry name" value="NADH-SPECIFIC METHYLGLYOXAL REDUCTASE-RELATED"/>
    <property type="match status" value="1"/>
</dbReference>
<proteinExistence type="predicted"/>
<protein>
    <submittedName>
        <fullName evidence="3">Aryl-alcohol dehydrogenase-like predicted oxidoreductase</fullName>
    </submittedName>
</protein>
<dbReference type="Pfam" id="PF00248">
    <property type="entry name" value="Aldo_ket_red"/>
    <property type="match status" value="1"/>
</dbReference>
<keyword evidence="4" id="KW-1185">Reference proteome</keyword>
<accession>A0ABY0ISJ2</accession>